<comment type="caution">
    <text evidence="1">The sequence shown here is derived from an EMBL/GenBank/DDBJ whole genome shotgun (WGS) entry which is preliminary data.</text>
</comment>
<dbReference type="AlphaFoldDB" id="A0A9D4NK65"/>
<evidence type="ECO:0000313" key="2">
    <source>
        <dbReference type="Proteomes" id="UP000828390"/>
    </source>
</evidence>
<protein>
    <submittedName>
        <fullName evidence="1">Uncharacterized protein</fullName>
    </submittedName>
</protein>
<keyword evidence="2" id="KW-1185">Reference proteome</keyword>
<organism evidence="1 2">
    <name type="scientific">Dreissena polymorpha</name>
    <name type="common">Zebra mussel</name>
    <name type="synonym">Mytilus polymorpha</name>
    <dbReference type="NCBI Taxonomy" id="45954"/>
    <lineage>
        <taxon>Eukaryota</taxon>
        <taxon>Metazoa</taxon>
        <taxon>Spiralia</taxon>
        <taxon>Lophotrochozoa</taxon>
        <taxon>Mollusca</taxon>
        <taxon>Bivalvia</taxon>
        <taxon>Autobranchia</taxon>
        <taxon>Heteroconchia</taxon>
        <taxon>Euheterodonta</taxon>
        <taxon>Imparidentia</taxon>
        <taxon>Neoheterodontei</taxon>
        <taxon>Myida</taxon>
        <taxon>Dreissenoidea</taxon>
        <taxon>Dreissenidae</taxon>
        <taxon>Dreissena</taxon>
    </lineage>
</organism>
<name>A0A9D4NK65_DREPO</name>
<proteinExistence type="predicted"/>
<gene>
    <name evidence="1" type="ORF">DPMN_022347</name>
</gene>
<sequence length="103" mass="11130">MADSVKSMFNSENKKNSLNKEELLNACPDSVLSSLDTVSSSEYVAAIMVPCAVSKVCTPRRKRNRSEPTTSDFEVCDSAIKKAKTIGVTKHSPTSAKTASIQM</sequence>
<dbReference type="Proteomes" id="UP000828390">
    <property type="component" value="Unassembled WGS sequence"/>
</dbReference>
<reference evidence="1" key="2">
    <citation type="submission" date="2020-11" db="EMBL/GenBank/DDBJ databases">
        <authorList>
            <person name="McCartney M.A."/>
            <person name="Auch B."/>
            <person name="Kono T."/>
            <person name="Mallez S."/>
            <person name="Becker A."/>
            <person name="Gohl D.M."/>
            <person name="Silverstein K.A.T."/>
            <person name="Koren S."/>
            <person name="Bechman K.B."/>
            <person name="Herman A."/>
            <person name="Abrahante J.E."/>
            <person name="Garbe J."/>
        </authorList>
    </citation>
    <scope>NUCLEOTIDE SEQUENCE</scope>
    <source>
        <strain evidence="1">Duluth1</strain>
        <tissue evidence="1">Whole animal</tissue>
    </source>
</reference>
<reference evidence="1" key="1">
    <citation type="journal article" date="2019" name="bioRxiv">
        <title>The Genome of the Zebra Mussel, Dreissena polymorpha: A Resource for Invasive Species Research.</title>
        <authorList>
            <person name="McCartney M.A."/>
            <person name="Auch B."/>
            <person name="Kono T."/>
            <person name="Mallez S."/>
            <person name="Zhang Y."/>
            <person name="Obille A."/>
            <person name="Becker A."/>
            <person name="Abrahante J.E."/>
            <person name="Garbe J."/>
            <person name="Badalamenti J.P."/>
            <person name="Herman A."/>
            <person name="Mangelson H."/>
            <person name="Liachko I."/>
            <person name="Sullivan S."/>
            <person name="Sone E.D."/>
            <person name="Koren S."/>
            <person name="Silverstein K.A.T."/>
            <person name="Beckman K.B."/>
            <person name="Gohl D.M."/>
        </authorList>
    </citation>
    <scope>NUCLEOTIDE SEQUENCE</scope>
    <source>
        <strain evidence="1">Duluth1</strain>
        <tissue evidence="1">Whole animal</tissue>
    </source>
</reference>
<evidence type="ECO:0000313" key="1">
    <source>
        <dbReference type="EMBL" id="KAH3898128.1"/>
    </source>
</evidence>
<accession>A0A9D4NK65</accession>
<dbReference type="EMBL" id="JAIWYP010000001">
    <property type="protein sequence ID" value="KAH3898128.1"/>
    <property type="molecule type" value="Genomic_DNA"/>
</dbReference>